<evidence type="ECO:0000256" key="2">
    <source>
        <dbReference type="SAM" id="SignalP"/>
    </source>
</evidence>
<dbReference type="EMBL" id="JARBHB010000001">
    <property type="protein sequence ID" value="KAJ8895983.1"/>
    <property type="molecule type" value="Genomic_DNA"/>
</dbReference>
<accession>A0ABQ9IH09</accession>
<organism evidence="3 4">
    <name type="scientific">Dryococelus australis</name>
    <dbReference type="NCBI Taxonomy" id="614101"/>
    <lineage>
        <taxon>Eukaryota</taxon>
        <taxon>Metazoa</taxon>
        <taxon>Ecdysozoa</taxon>
        <taxon>Arthropoda</taxon>
        <taxon>Hexapoda</taxon>
        <taxon>Insecta</taxon>
        <taxon>Pterygota</taxon>
        <taxon>Neoptera</taxon>
        <taxon>Polyneoptera</taxon>
        <taxon>Phasmatodea</taxon>
        <taxon>Verophasmatodea</taxon>
        <taxon>Anareolatae</taxon>
        <taxon>Phasmatidae</taxon>
        <taxon>Eurycanthinae</taxon>
        <taxon>Dryococelus</taxon>
    </lineage>
</organism>
<evidence type="ECO:0000313" key="3">
    <source>
        <dbReference type="EMBL" id="KAJ8895983.1"/>
    </source>
</evidence>
<reference evidence="3 4" key="1">
    <citation type="submission" date="2023-02" db="EMBL/GenBank/DDBJ databases">
        <title>LHISI_Scaffold_Assembly.</title>
        <authorList>
            <person name="Stuart O.P."/>
            <person name="Cleave R."/>
            <person name="Magrath M.J.L."/>
            <person name="Mikheyev A.S."/>
        </authorList>
    </citation>
    <scope>NUCLEOTIDE SEQUENCE [LARGE SCALE GENOMIC DNA]</scope>
    <source>
        <strain evidence="3">Daus_M_001</strain>
        <tissue evidence="3">Leg muscle</tissue>
    </source>
</reference>
<comment type="caution">
    <text evidence="3">The sequence shown here is derived from an EMBL/GenBank/DDBJ whole genome shotgun (WGS) entry which is preliminary data.</text>
</comment>
<keyword evidence="4" id="KW-1185">Reference proteome</keyword>
<feature type="chain" id="PRO_5045831536" evidence="2">
    <location>
        <begin position="21"/>
        <end position="893"/>
    </location>
</feature>
<evidence type="ECO:0000256" key="1">
    <source>
        <dbReference type="SAM" id="MobiDB-lite"/>
    </source>
</evidence>
<proteinExistence type="predicted"/>
<sequence length="893" mass="98030">MVWGHCGVVVRLLASHLCEPGSIPDDAGWGGGSLGISRFPRPFIPALLHTHLVSPTSALKTWMLRTAQVSLLAHLLGQVTDGAHQAPGRTTRVITRLGVEVRSCRPGTPSNLSQTRTPGTSSYDVWFVYAFRIPIGSRVLHIVSVKCDRSLCWAVCSTPVVGVGRSQECVKRGIGDPGSIPGRVTPDFRVWESCQTMPLVGGYSRGSPVFSLALSYRRCSILSSITLIGSQDLDVNSRPNLFTHFFRGLERTNRPSEGGLCGQANSPNIRKIVLWAVDACSWRITGFSAEHSFWSSSGRNGICVLDLGTSPSGQGVEGKGWGCREQCQTLLPVVAILPEWRKIDNEGSGLRRDVQGVLTSGLCVLCGLERETSSARREIQLLQPNGWYKGPSTPPALSFGNDEILWDGTPRPRSRSEGAIRATLTRTPSASSLLRASTVLTGSRPVTNFVHCIVVFDEVWTNRTVVDGNGETNSTDFPVVDIGPPFAELSSHHKGSHLMPESYNPEKHDTTTPTRHRHGGNTARLARRSDEALEVRVSVARIAQSLLHLGRAATNARPFYKTVQGREWEGCACRNCSSIRQEWKWETCFGKKSPPIEPPTAAFIPVHAGSFPHFRPVWGTCRTMPLVGGFPRESPAPLAIALAINPHRLSRPRWNMRGLAVTLLNYQGPVAPSWFETQSELGSKIDTENCCTIPVQSWTGDRDEIHFEPPKLVVRKLDPRSAVIVDEFTLWSEIHVHGSGKSRARMGKYPHDAWISSVLSHEVVGRTRGRNNTMRPVRQLVGHYGDRGEVKCGKGHQRRGQTMMGDCETMADEFLGNAGTVKDAAVICHKEQSQHSLGAILEKPLLAEISKARPGIEPMPSRIRVHWFTTALSHSVGSEMFVHTRRPSAPAHT</sequence>
<dbReference type="Proteomes" id="UP001159363">
    <property type="component" value="Chromosome 1"/>
</dbReference>
<gene>
    <name evidence="3" type="ORF">PR048_001324</name>
</gene>
<feature type="signal peptide" evidence="2">
    <location>
        <begin position="1"/>
        <end position="20"/>
    </location>
</feature>
<protein>
    <submittedName>
        <fullName evidence="3">Uncharacterized protein</fullName>
    </submittedName>
</protein>
<name>A0ABQ9IH09_9NEOP</name>
<feature type="region of interest" description="Disordered" evidence="1">
    <location>
        <begin position="503"/>
        <end position="527"/>
    </location>
</feature>
<keyword evidence="2" id="KW-0732">Signal</keyword>
<evidence type="ECO:0000313" key="4">
    <source>
        <dbReference type="Proteomes" id="UP001159363"/>
    </source>
</evidence>